<dbReference type="InterPro" id="IPR029058">
    <property type="entry name" value="AB_hydrolase_fold"/>
</dbReference>
<dbReference type="AlphaFoldDB" id="A0ABD3QGT7"/>
<keyword evidence="2" id="KW-1185">Reference proteome</keyword>
<comment type="caution">
    <text evidence="1">The sequence shown here is derived from an EMBL/GenBank/DDBJ whole genome shotgun (WGS) entry which is preliminary data.</text>
</comment>
<dbReference type="PANTHER" id="PTHR31591">
    <property type="entry name" value="UPF0613 PROTEIN PB24D3.06C"/>
    <property type="match status" value="1"/>
</dbReference>
<dbReference type="Gene3D" id="3.40.50.1820">
    <property type="entry name" value="alpha/beta hydrolase"/>
    <property type="match status" value="1"/>
</dbReference>
<gene>
    <name evidence="1" type="ORF">HJC23_005143</name>
</gene>
<evidence type="ECO:0000313" key="2">
    <source>
        <dbReference type="Proteomes" id="UP001516023"/>
    </source>
</evidence>
<sequence>MKSHPKLSPYGVFTGKLFQYHANLVAFESSPPTTSMSRNKCILIGGLSDGLIPTPYTSDLEKECHSLGWSLVQPLLSSSYLGFGSGSLSRDTSEIELLMNYLVCHHDADFFTLVGHSTGCQNSIHFLKHGDTDMVKKVKFVALQAPVSDRESMSLTPGNHDANLEHAKSLLSQHKGEEMMPRSTFWAPITASRYLDLFDVKGDDDFFSSDLSDEELHERLGHIGNLGKKTGLRLLAVFSGKDEYVPETIEKEVLLERLVTAMNGGKRNHGAARGLLLKNANHNLSDGSGDKEIFVKEVGNLLRTLSADS</sequence>
<dbReference type="EMBL" id="JABMIG020000042">
    <property type="protein sequence ID" value="KAL3799004.1"/>
    <property type="molecule type" value="Genomic_DNA"/>
</dbReference>
<evidence type="ECO:0000313" key="1">
    <source>
        <dbReference type="EMBL" id="KAL3799004.1"/>
    </source>
</evidence>
<protein>
    <submittedName>
        <fullName evidence="1">Uncharacterized protein</fullName>
    </submittedName>
</protein>
<reference evidence="1 2" key="1">
    <citation type="journal article" date="2020" name="G3 (Bethesda)">
        <title>Improved Reference Genome for Cyclotella cryptica CCMP332, a Model for Cell Wall Morphogenesis, Salinity Adaptation, and Lipid Production in Diatoms (Bacillariophyta).</title>
        <authorList>
            <person name="Roberts W.R."/>
            <person name="Downey K.M."/>
            <person name="Ruck E.C."/>
            <person name="Traller J.C."/>
            <person name="Alverson A.J."/>
        </authorList>
    </citation>
    <scope>NUCLEOTIDE SEQUENCE [LARGE SCALE GENOMIC DNA]</scope>
    <source>
        <strain evidence="1 2">CCMP332</strain>
    </source>
</reference>
<dbReference type="InterPro" id="IPR013744">
    <property type="entry name" value="SidJ"/>
</dbReference>
<name>A0ABD3QGT7_9STRA</name>
<dbReference type="Proteomes" id="UP001516023">
    <property type="component" value="Unassembled WGS sequence"/>
</dbReference>
<organism evidence="1 2">
    <name type="scientific">Cyclotella cryptica</name>
    <dbReference type="NCBI Taxonomy" id="29204"/>
    <lineage>
        <taxon>Eukaryota</taxon>
        <taxon>Sar</taxon>
        <taxon>Stramenopiles</taxon>
        <taxon>Ochrophyta</taxon>
        <taxon>Bacillariophyta</taxon>
        <taxon>Coscinodiscophyceae</taxon>
        <taxon>Thalassiosirophycidae</taxon>
        <taxon>Stephanodiscales</taxon>
        <taxon>Stephanodiscaceae</taxon>
        <taxon>Cyclotella</taxon>
    </lineage>
</organism>
<dbReference type="SUPFAM" id="SSF53474">
    <property type="entry name" value="alpha/beta-Hydrolases"/>
    <property type="match status" value="1"/>
</dbReference>
<dbReference type="PANTHER" id="PTHR31591:SF1">
    <property type="entry name" value="UPF0613 PROTEIN PB24D3.06C"/>
    <property type="match status" value="1"/>
</dbReference>
<proteinExistence type="predicted"/>
<accession>A0ABD3QGT7</accession>
<dbReference type="Pfam" id="PF08538">
    <property type="entry name" value="DUF1749"/>
    <property type="match status" value="1"/>
</dbReference>